<evidence type="ECO:0000256" key="5">
    <source>
        <dbReference type="ARBA" id="ARBA00022597"/>
    </source>
</evidence>
<dbReference type="NCBIfam" id="TIGR00829">
    <property type="entry name" value="FRU"/>
    <property type="match status" value="1"/>
</dbReference>
<dbReference type="InterPro" id="IPR013011">
    <property type="entry name" value="PTS_EIIB_2"/>
</dbReference>
<evidence type="ECO:0000256" key="3">
    <source>
        <dbReference type="ARBA" id="ARBA00022448"/>
    </source>
</evidence>
<keyword evidence="6" id="KW-0808">Transferase</keyword>
<dbReference type="InterPro" id="IPR003353">
    <property type="entry name" value="PTS_IIB_fruc"/>
</dbReference>
<gene>
    <name evidence="10" type="primary">fruA_4</name>
    <name evidence="10" type="ORF">NCTC8261_07476</name>
</gene>
<evidence type="ECO:0000256" key="8">
    <source>
        <dbReference type="ARBA" id="ARBA00022777"/>
    </source>
</evidence>
<dbReference type="GO" id="GO:0022877">
    <property type="term" value="F:protein-N(PI)-phosphohistidine-fructose phosphotransferase system transporter activity"/>
    <property type="evidence" value="ECO:0007669"/>
    <property type="project" value="InterPro"/>
</dbReference>
<dbReference type="AlphaFoldDB" id="A0A379X3Z8"/>
<evidence type="ECO:0000256" key="6">
    <source>
        <dbReference type="ARBA" id="ARBA00022679"/>
    </source>
</evidence>
<keyword evidence="7" id="KW-0598">Phosphotransferase system</keyword>
<name>A0A379X3Z8_SALET</name>
<evidence type="ECO:0000256" key="7">
    <source>
        <dbReference type="ARBA" id="ARBA00022683"/>
    </source>
</evidence>
<proteinExistence type="predicted"/>
<dbReference type="EC" id="2.7.1.202" evidence="2"/>
<sequence>MTKKIVAVTACPTGVAHTFMAAEALEIEARKRGDWIKVETRGSVGAKNTLTAEEIAQADVVIIAADIELDLSGFVGKRLYRTSTGAALKKSAQEMDNAFNSAEVYQGKCRALFFSW</sequence>
<dbReference type="Pfam" id="PF02302">
    <property type="entry name" value="PTS_IIB"/>
    <property type="match status" value="1"/>
</dbReference>
<dbReference type="EMBL" id="UGXT01000002">
    <property type="protein sequence ID" value="SUH41042.1"/>
    <property type="molecule type" value="Genomic_DNA"/>
</dbReference>
<dbReference type="CDD" id="cd05569">
    <property type="entry name" value="PTS_IIB_fructose"/>
    <property type="match status" value="1"/>
</dbReference>
<dbReference type="Proteomes" id="UP000254712">
    <property type="component" value="Unassembled WGS sequence"/>
</dbReference>
<dbReference type="InterPro" id="IPR050864">
    <property type="entry name" value="Bacterial_PTS_Sugar_Transport"/>
</dbReference>
<dbReference type="PANTHER" id="PTHR30505:SF0">
    <property type="entry name" value="FRUCTOSE-LIKE PTS SYSTEM EIIBC COMPONENT-RELATED"/>
    <property type="match status" value="1"/>
</dbReference>
<keyword evidence="5" id="KW-0762">Sugar transport</keyword>
<keyword evidence="8" id="KW-0418">Kinase</keyword>
<comment type="catalytic activity">
    <reaction evidence="1">
        <text>D-fructose(out) + N(pros)-phospho-L-histidyl-[protein] = D-fructose 1-phosphate(in) + L-histidyl-[protein]</text>
        <dbReference type="Rhea" id="RHEA:49252"/>
        <dbReference type="Rhea" id="RHEA-COMP:9745"/>
        <dbReference type="Rhea" id="RHEA-COMP:9746"/>
        <dbReference type="ChEBI" id="CHEBI:29979"/>
        <dbReference type="ChEBI" id="CHEBI:37721"/>
        <dbReference type="ChEBI" id="CHEBI:58674"/>
        <dbReference type="ChEBI" id="CHEBI:64837"/>
        <dbReference type="EC" id="2.7.1.202"/>
    </reaction>
</comment>
<evidence type="ECO:0000256" key="1">
    <source>
        <dbReference type="ARBA" id="ARBA00001401"/>
    </source>
</evidence>
<evidence type="ECO:0000313" key="10">
    <source>
        <dbReference type="EMBL" id="SUH41042.1"/>
    </source>
</evidence>
<feature type="domain" description="PTS EIIB type-2" evidence="9">
    <location>
        <begin position="3"/>
        <end position="100"/>
    </location>
</feature>
<evidence type="ECO:0000256" key="4">
    <source>
        <dbReference type="ARBA" id="ARBA00022553"/>
    </source>
</evidence>
<dbReference type="InterPro" id="IPR003501">
    <property type="entry name" value="PTS_EIIB_2/3"/>
</dbReference>
<dbReference type="GO" id="GO:0016301">
    <property type="term" value="F:kinase activity"/>
    <property type="evidence" value="ECO:0007669"/>
    <property type="project" value="UniProtKB-KW"/>
</dbReference>
<evidence type="ECO:0000259" key="9">
    <source>
        <dbReference type="PROSITE" id="PS51099"/>
    </source>
</evidence>
<dbReference type="GO" id="GO:0005886">
    <property type="term" value="C:plasma membrane"/>
    <property type="evidence" value="ECO:0007669"/>
    <property type="project" value="TreeGrafter"/>
</dbReference>
<dbReference type="Gene3D" id="3.40.50.2300">
    <property type="match status" value="1"/>
</dbReference>
<reference evidence="10 11" key="1">
    <citation type="submission" date="2018-06" db="EMBL/GenBank/DDBJ databases">
        <authorList>
            <consortium name="Pathogen Informatics"/>
            <person name="Doyle S."/>
        </authorList>
    </citation>
    <scope>NUCLEOTIDE SEQUENCE [LARGE SCALE GENOMIC DNA]</scope>
    <source>
        <strain evidence="10 11">NCTC8261</strain>
    </source>
</reference>
<protein>
    <recommendedName>
        <fullName evidence="2">protein-N(pi)-phosphohistidine--D-fructose phosphotransferase</fullName>
        <ecNumber evidence="2">2.7.1.202</ecNumber>
    </recommendedName>
</protein>
<keyword evidence="3" id="KW-0813">Transport</keyword>
<evidence type="ECO:0000313" key="11">
    <source>
        <dbReference type="Proteomes" id="UP000254712"/>
    </source>
</evidence>
<dbReference type="FunFam" id="3.40.50.2300:FF:000014">
    <property type="entry name" value="PTS system fructose-like transporter subunit IIB"/>
    <property type="match status" value="1"/>
</dbReference>
<dbReference type="GO" id="GO:0090563">
    <property type="term" value="F:protein-phosphocysteine-sugar phosphotransferase activity"/>
    <property type="evidence" value="ECO:0007669"/>
    <property type="project" value="TreeGrafter"/>
</dbReference>
<dbReference type="PANTHER" id="PTHR30505">
    <property type="entry name" value="FRUCTOSE-LIKE PERMEASE"/>
    <property type="match status" value="1"/>
</dbReference>
<accession>A0A379X3Z8</accession>
<evidence type="ECO:0000256" key="2">
    <source>
        <dbReference type="ARBA" id="ARBA00012799"/>
    </source>
</evidence>
<keyword evidence="4" id="KW-0597">Phosphoprotein</keyword>
<dbReference type="PROSITE" id="PS51099">
    <property type="entry name" value="PTS_EIIB_TYPE_2"/>
    <property type="match status" value="1"/>
</dbReference>
<dbReference type="GO" id="GO:0009401">
    <property type="term" value="P:phosphoenolpyruvate-dependent sugar phosphotransferase system"/>
    <property type="evidence" value="ECO:0007669"/>
    <property type="project" value="UniProtKB-KW"/>
</dbReference>
<dbReference type="SUPFAM" id="SSF52794">
    <property type="entry name" value="PTS system IIB component-like"/>
    <property type="match status" value="1"/>
</dbReference>
<dbReference type="InterPro" id="IPR036095">
    <property type="entry name" value="PTS_EIIB-like_sf"/>
</dbReference>
<organism evidence="10 11">
    <name type="scientific">Salmonella enterica I</name>
    <dbReference type="NCBI Taxonomy" id="59201"/>
    <lineage>
        <taxon>Bacteria</taxon>
        <taxon>Pseudomonadati</taxon>
        <taxon>Pseudomonadota</taxon>
        <taxon>Gammaproteobacteria</taxon>
        <taxon>Enterobacterales</taxon>
        <taxon>Enterobacteriaceae</taxon>
        <taxon>Salmonella</taxon>
    </lineage>
</organism>